<gene>
    <name evidence="10" type="ORF">Nepgr_012653</name>
</gene>
<feature type="compositionally biased region" description="Polar residues" evidence="7">
    <location>
        <begin position="838"/>
        <end position="859"/>
    </location>
</feature>
<dbReference type="FunFam" id="1.10.10.60:FF:000016">
    <property type="entry name" value="Transcriptional activator Myb isoform A"/>
    <property type="match status" value="1"/>
</dbReference>
<protein>
    <submittedName>
        <fullName evidence="10">Uncharacterized protein</fullName>
    </submittedName>
</protein>
<keyword evidence="2" id="KW-0677">Repeat</keyword>
<evidence type="ECO:0000259" key="9">
    <source>
        <dbReference type="PROSITE" id="PS51294"/>
    </source>
</evidence>
<dbReference type="PROSITE" id="PS50090">
    <property type="entry name" value="MYB_LIKE"/>
    <property type="match status" value="3"/>
</dbReference>
<feature type="region of interest" description="Disordered" evidence="7">
    <location>
        <begin position="1"/>
        <end position="50"/>
    </location>
</feature>
<feature type="compositionally biased region" description="Basic and acidic residues" evidence="7">
    <location>
        <begin position="725"/>
        <end position="753"/>
    </location>
</feature>
<evidence type="ECO:0000313" key="10">
    <source>
        <dbReference type="EMBL" id="GMH10812.1"/>
    </source>
</evidence>
<keyword evidence="5" id="KW-0804">Transcription</keyword>
<accession>A0AAD3XMZ2</accession>
<feature type="domain" description="HTH myb-type" evidence="9">
    <location>
        <begin position="41"/>
        <end position="92"/>
    </location>
</feature>
<dbReference type="InterPro" id="IPR001005">
    <property type="entry name" value="SANT/Myb"/>
</dbReference>
<keyword evidence="11" id="KW-1185">Reference proteome</keyword>
<feature type="compositionally biased region" description="Pro residues" evidence="7">
    <location>
        <begin position="9"/>
        <end position="20"/>
    </location>
</feature>
<dbReference type="Gene3D" id="1.10.10.60">
    <property type="entry name" value="Homeodomain-like"/>
    <property type="match status" value="3"/>
</dbReference>
<dbReference type="InterPro" id="IPR009057">
    <property type="entry name" value="Homeodomain-like_sf"/>
</dbReference>
<evidence type="ECO:0000313" key="11">
    <source>
        <dbReference type="Proteomes" id="UP001279734"/>
    </source>
</evidence>
<dbReference type="Proteomes" id="UP001279734">
    <property type="component" value="Unassembled WGS sequence"/>
</dbReference>
<dbReference type="GO" id="GO:0000981">
    <property type="term" value="F:DNA-binding transcription factor activity, RNA polymerase II-specific"/>
    <property type="evidence" value="ECO:0007669"/>
    <property type="project" value="TreeGrafter"/>
</dbReference>
<comment type="caution">
    <text evidence="10">The sequence shown here is derived from an EMBL/GenBank/DDBJ whole genome shotgun (WGS) entry which is preliminary data.</text>
</comment>
<comment type="subcellular location">
    <subcellularLocation>
        <location evidence="1">Nucleus</location>
    </subcellularLocation>
</comment>
<dbReference type="PANTHER" id="PTHR45614:SF266">
    <property type="entry name" value="TRANSCRIPTION FACTOR MYB3R-4"/>
    <property type="match status" value="1"/>
</dbReference>
<dbReference type="InterPro" id="IPR050560">
    <property type="entry name" value="MYB_TF"/>
</dbReference>
<evidence type="ECO:0000256" key="7">
    <source>
        <dbReference type="SAM" id="MobiDB-lite"/>
    </source>
</evidence>
<evidence type="ECO:0000259" key="8">
    <source>
        <dbReference type="PROSITE" id="PS50090"/>
    </source>
</evidence>
<dbReference type="FunFam" id="1.10.10.60:FF:000010">
    <property type="entry name" value="Transcriptional activator Myb isoform A"/>
    <property type="match status" value="1"/>
</dbReference>
<evidence type="ECO:0000256" key="1">
    <source>
        <dbReference type="ARBA" id="ARBA00004123"/>
    </source>
</evidence>
<organism evidence="10 11">
    <name type="scientific">Nepenthes gracilis</name>
    <name type="common">Slender pitcher plant</name>
    <dbReference type="NCBI Taxonomy" id="150966"/>
    <lineage>
        <taxon>Eukaryota</taxon>
        <taxon>Viridiplantae</taxon>
        <taxon>Streptophyta</taxon>
        <taxon>Embryophyta</taxon>
        <taxon>Tracheophyta</taxon>
        <taxon>Spermatophyta</taxon>
        <taxon>Magnoliopsida</taxon>
        <taxon>eudicotyledons</taxon>
        <taxon>Gunneridae</taxon>
        <taxon>Pentapetalae</taxon>
        <taxon>Caryophyllales</taxon>
        <taxon>Nepenthaceae</taxon>
        <taxon>Nepenthes</taxon>
    </lineage>
</organism>
<keyword evidence="6" id="KW-0539">Nucleus</keyword>
<dbReference type="SMART" id="SM00717">
    <property type="entry name" value="SANT"/>
    <property type="match status" value="3"/>
</dbReference>
<feature type="compositionally biased region" description="Low complexity" evidence="7">
    <location>
        <begin position="31"/>
        <end position="42"/>
    </location>
</feature>
<feature type="region of interest" description="Disordered" evidence="7">
    <location>
        <begin position="704"/>
        <end position="753"/>
    </location>
</feature>
<feature type="compositionally biased region" description="Polar residues" evidence="7">
    <location>
        <begin position="1041"/>
        <end position="1051"/>
    </location>
</feature>
<dbReference type="GO" id="GO:0000978">
    <property type="term" value="F:RNA polymerase II cis-regulatory region sequence-specific DNA binding"/>
    <property type="evidence" value="ECO:0007669"/>
    <property type="project" value="TreeGrafter"/>
</dbReference>
<reference evidence="10" key="1">
    <citation type="submission" date="2023-05" db="EMBL/GenBank/DDBJ databases">
        <title>Nepenthes gracilis genome sequencing.</title>
        <authorList>
            <person name="Fukushima K."/>
        </authorList>
    </citation>
    <scope>NUCLEOTIDE SEQUENCE</scope>
    <source>
        <strain evidence="10">SING2019-196</strain>
    </source>
</reference>
<evidence type="ECO:0000256" key="6">
    <source>
        <dbReference type="ARBA" id="ARBA00023242"/>
    </source>
</evidence>
<dbReference type="AlphaFoldDB" id="A0AAD3XMZ2"/>
<dbReference type="FunFam" id="1.10.10.60:FF:000324">
    <property type="entry name" value="Transcription factor MYB3R-2"/>
    <property type="match status" value="1"/>
</dbReference>
<dbReference type="InterPro" id="IPR017930">
    <property type="entry name" value="Myb_dom"/>
</dbReference>
<dbReference type="Pfam" id="PF00249">
    <property type="entry name" value="Myb_DNA-binding"/>
    <property type="match status" value="3"/>
</dbReference>
<dbReference type="PROSITE" id="PS51294">
    <property type="entry name" value="HTH_MYB"/>
    <property type="match status" value="3"/>
</dbReference>
<proteinExistence type="predicted"/>
<feature type="domain" description="Myb-like" evidence="8">
    <location>
        <begin position="93"/>
        <end position="144"/>
    </location>
</feature>
<feature type="region of interest" description="Disordered" evidence="7">
    <location>
        <begin position="807"/>
        <end position="865"/>
    </location>
</feature>
<dbReference type="EMBL" id="BSYO01000010">
    <property type="protein sequence ID" value="GMH10812.1"/>
    <property type="molecule type" value="Genomic_DNA"/>
</dbReference>
<keyword evidence="3" id="KW-0805">Transcription regulation</keyword>
<sequence length="1051" mass="115974">MESESTIAPLPPVPPPPPVPDGANGSLQRVRSTNGRTTGPTRRSTRGQWTPEEDEILCKAVQRFKGKNWKKIAECFKDRTDVQCLHRWQKVLNPELVKGPWSKEEDETIIQLVDKFGPKKWSTIAQHLQGRIGKQCRERWHNHLNPAINKEAWTQDEELILIHAHQIYGNKWAELTKLLPGRTDNAIKNHWNSSVKKKLDSYIASGLLARFKGFPMPSSSFRVQQNSGDDSVHKDVTEGEEISECSQGSPLVGCSQTASDISNAVCHTKEEFLLTEESDHGKEPSASPAASCSEQYCTSLEDITFSIPEIHPEIPCDFACSSDYLEENFPQDPGTSTTSECHFDGHDLAIISSLALPPQSSGSAENCIGVDVNHEIAFGPTPTQTSFGGITSACVYSISEAEAGGCPSFGIHTEFQEITDLGRYKDTSYLQSSSFQISETDKTVALESQNFSNSDMVGTSHCKKLSIPSELPAANGSSMCSSKLNQLDNCLAGPQGQEFFASGQDEFIYFVSSNYPCDDHIDVTDLTEQPDMIKESSKLVPVNTFGSGPSESQQIRPSVGESPAMLIEEQESGSLCYEPPRFPSFDIPFFSCDLAQSGMDVQQEYSPLGIRQLMMSSVSSLTPLWDSPSSDGSPDAVLRSAAKTFTCTPSILKKRHRDLLSPLSPFSERQIDKKVGSDVSQVLVCTSSLTKEFSRLDVMFEEPDTHRESLLPPSNDQTSDNGASIEDKENVCPDFQGSREERRNSVDVSDGKISEKELTSDDILHLNKEETVNFDAKKMVIINAATETQWHRRVLVERKVNNVQLYSPGEETITEDRDSQSNDKPSEDHQTLEAAYKQGTNLESVSGNPRSAVISPTSSGRKKHHNFSMVSSVPFIPSMTSAITESLTNEVGIENLNIFGETPFKQSIESPSAWKSPWFFNSLMPGSRFDTDLTIEDIGIFMSPLERSYDAIGLMKQINEQSADAYADAREVLANDTPESILKGRCLESHYLKRENNHLVPENQQGGGSLHLASNVSTERRTLDFSECGTPGKTKMMAEENPTTTVPQAEA</sequence>
<feature type="compositionally biased region" description="Basic and acidic residues" evidence="7">
    <location>
        <begin position="814"/>
        <end position="831"/>
    </location>
</feature>
<dbReference type="SUPFAM" id="SSF46689">
    <property type="entry name" value="Homeodomain-like"/>
    <property type="match status" value="2"/>
</dbReference>
<dbReference type="GO" id="GO:0005634">
    <property type="term" value="C:nucleus"/>
    <property type="evidence" value="ECO:0007669"/>
    <property type="project" value="UniProtKB-SubCell"/>
</dbReference>
<name>A0AAD3XMZ2_NEPGR</name>
<feature type="domain" description="HTH myb-type" evidence="9">
    <location>
        <begin position="93"/>
        <end position="148"/>
    </location>
</feature>
<feature type="domain" description="Myb-like" evidence="8">
    <location>
        <begin position="41"/>
        <end position="92"/>
    </location>
</feature>
<dbReference type="PANTHER" id="PTHR45614">
    <property type="entry name" value="MYB PROTEIN-RELATED"/>
    <property type="match status" value="1"/>
</dbReference>
<dbReference type="CDD" id="cd00167">
    <property type="entry name" value="SANT"/>
    <property type="match status" value="3"/>
</dbReference>
<feature type="domain" description="Myb-like" evidence="8">
    <location>
        <begin position="145"/>
        <end position="195"/>
    </location>
</feature>
<evidence type="ECO:0000256" key="2">
    <source>
        <dbReference type="ARBA" id="ARBA00022737"/>
    </source>
</evidence>
<keyword evidence="4" id="KW-0238">DNA-binding</keyword>
<evidence type="ECO:0000256" key="4">
    <source>
        <dbReference type="ARBA" id="ARBA00023125"/>
    </source>
</evidence>
<evidence type="ECO:0000256" key="3">
    <source>
        <dbReference type="ARBA" id="ARBA00023015"/>
    </source>
</evidence>
<feature type="domain" description="HTH myb-type" evidence="9">
    <location>
        <begin position="149"/>
        <end position="199"/>
    </location>
</feature>
<feature type="compositionally biased region" description="Polar residues" evidence="7">
    <location>
        <begin position="712"/>
        <end position="722"/>
    </location>
</feature>
<feature type="region of interest" description="Disordered" evidence="7">
    <location>
        <begin position="1021"/>
        <end position="1051"/>
    </location>
</feature>
<evidence type="ECO:0000256" key="5">
    <source>
        <dbReference type="ARBA" id="ARBA00023163"/>
    </source>
</evidence>